<evidence type="ECO:0000256" key="1">
    <source>
        <dbReference type="SAM" id="Phobius"/>
    </source>
</evidence>
<proteinExistence type="predicted"/>
<reference evidence="2" key="1">
    <citation type="submission" date="2020-03" db="EMBL/GenBank/DDBJ databases">
        <title>The deep terrestrial virosphere.</title>
        <authorList>
            <person name="Holmfeldt K."/>
            <person name="Nilsson E."/>
            <person name="Simone D."/>
            <person name="Lopez-Fernandez M."/>
            <person name="Wu X."/>
            <person name="de Brujin I."/>
            <person name="Lundin D."/>
            <person name="Andersson A."/>
            <person name="Bertilsson S."/>
            <person name="Dopson M."/>
        </authorList>
    </citation>
    <scope>NUCLEOTIDE SEQUENCE</scope>
    <source>
        <strain evidence="2">MM415A03646</strain>
        <strain evidence="3">MM415B04471</strain>
    </source>
</reference>
<dbReference type="InterPro" id="IPR021497">
    <property type="entry name" value="GTA_holin_3TM"/>
</dbReference>
<sequence length="140" mass="15279">MALDPITAVSNTIGSIIDKIWPDKTEAEKAKVKMAELTHAGQLKELELLAGQLAINQVEAAHASIFVAGWRPFVGWVCGFGLAWQYVVGPFALFFLGVFKVEATLPVIDLGELMTLLLGMLGLAGYRTYETIKDKARKTL</sequence>
<name>A0A6M3JNK0_9ZZZZ</name>
<keyword evidence="1" id="KW-0472">Membrane</keyword>
<gene>
    <name evidence="2" type="ORF">MM415A03646_0009</name>
    <name evidence="3" type="ORF">MM415B04471_0008</name>
</gene>
<dbReference type="Pfam" id="PF11351">
    <property type="entry name" value="GTA_holin_3TM"/>
    <property type="match status" value="1"/>
</dbReference>
<protein>
    <submittedName>
        <fullName evidence="2">Putative holin</fullName>
    </submittedName>
</protein>
<organism evidence="2">
    <name type="scientific">viral metagenome</name>
    <dbReference type="NCBI Taxonomy" id="1070528"/>
    <lineage>
        <taxon>unclassified sequences</taxon>
        <taxon>metagenomes</taxon>
        <taxon>organismal metagenomes</taxon>
    </lineage>
</organism>
<dbReference type="EMBL" id="MT143096">
    <property type="protein sequence ID" value="QJA92789.1"/>
    <property type="molecule type" value="Genomic_DNA"/>
</dbReference>
<feature type="transmembrane region" description="Helical" evidence="1">
    <location>
        <begin position="110"/>
        <end position="129"/>
    </location>
</feature>
<feature type="transmembrane region" description="Helical" evidence="1">
    <location>
        <begin position="73"/>
        <end position="98"/>
    </location>
</feature>
<evidence type="ECO:0000313" key="3">
    <source>
        <dbReference type="EMBL" id="QJA92789.1"/>
    </source>
</evidence>
<dbReference type="AlphaFoldDB" id="A0A6M3JNK0"/>
<accession>A0A6M3JNK0</accession>
<dbReference type="EMBL" id="MT141805">
    <property type="protein sequence ID" value="QJA70592.1"/>
    <property type="molecule type" value="Genomic_DNA"/>
</dbReference>
<evidence type="ECO:0000313" key="2">
    <source>
        <dbReference type="EMBL" id="QJA70592.1"/>
    </source>
</evidence>
<keyword evidence="1" id="KW-1133">Transmembrane helix</keyword>
<keyword evidence="1" id="KW-0812">Transmembrane</keyword>